<dbReference type="InParanoid" id="A0A1E7F5C1"/>
<name>A0A1E7F5C1_9STRA</name>
<feature type="compositionally biased region" description="Low complexity" evidence="1">
    <location>
        <begin position="100"/>
        <end position="131"/>
    </location>
</feature>
<keyword evidence="2" id="KW-0812">Transmembrane</keyword>
<organism evidence="3 4">
    <name type="scientific">Fragilariopsis cylindrus CCMP1102</name>
    <dbReference type="NCBI Taxonomy" id="635003"/>
    <lineage>
        <taxon>Eukaryota</taxon>
        <taxon>Sar</taxon>
        <taxon>Stramenopiles</taxon>
        <taxon>Ochrophyta</taxon>
        <taxon>Bacillariophyta</taxon>
        <taxon>Bacillariophyceae</taxon>
        <taxon>Bacillariophycidae</taxon>
        <taxon>Bacillariales</taxon>
        <taxon>Bacillariaceae</taxon>
        <taxon>Fragilariopsis</taxon>
    </lineage>
</organism>
<dbReference type="OrthoDB" id="46152at2759"/>
<accession>A0A1E7F5C1</accession>
<keyword evidence="2" id="KW-0472">Membrane</keyword>
<evidence type="ECO:0008006" key="5">
    <source>
        <dbReference type="Google" id="ProtNLM"/>
    </source>
</evidence>
<evidence type="ECO:0000256" key="1">
    <source>
        <dbReference type="SAM" id="MobiDB-lite"/>
    </source>
</evidence>
<reference evidence="3 4" key="1">
    <citation type="submission" date="2016-09" db="EMBL/GenBank/DDBJ databases">
        <title>Extensive genetic diversity and differential bi-allelic expression allows diatom success in the polar Southern Ocean.</title>
        <authorList>
            <consortium name="DOE Joint Genome Institute"/>
            <person name="Mock T."/>
            <person name="Otillar R.P."/>
            <person name="Strauss J."/>
            <person name="Dupont C."/>
            <person name="Frickenhaus S."/>
            <person name="Maumus F."/>
            <person name="Mcmullan M."/>
            <person name="Sanges R."/>
            <person name="Schmutz J."/>
            <person name="Toseland A."/>
            <person name="Valas R."/>
            <person name="Veluchamy A."/>
            <person name="Ward B.J."/>
            <person name="Allen A."/>
            <person name="Barry K."/>
            <person name="Falciatore A."/>
            <person name="Ferrante M."/>
            <person name="Fortunato A.E."/>
            <person name="Gloeckner G."/>
            <person name="Gruber A."/>
            <person name="Hipkin R."/>
            <person name="Janech M."/>
            <person name="Kroth P."/>
            <person name="Leese F."/>
            <person name="Lindquist E."/>
            <person name="Lyon B.R."/>
            <person name="Martin J."/>
            <person name="Mayer C."/>
            <person name="Parker M."/>
            <person name="Quesneville H."/>
            <person name="Raymond J."/>
            <person name="Uhlig C."/>
            <person name="Valentin K.U."/>
            <person name="Worden A.Z."/>
            <person name="Armbrust E.V."/>
            <person name="Bowler C."/>
            <person name="Green B."/>
            <person name="Moulton V."/>
            <person name="Van Oosterhout C."/>
            <person name="Grigoriev I."/>
        </authorList>
    </citation>
    <scope>NUCLEOTIDE SEQUENCE [LARGE SCALE GENOMIC DNA]</scope>
    <source>
        <strain evidence="3 4">CCMP1102</strain>
    </source>
</reference>
<keyword evidence="4" id="KW-1185">Reference proteome</keyword>
<feature type="region of interest" description="Disordered" evidence="1">
    <location>
        <begin position="100"/>
        <end position="142"/>
    </location>
</feature>
<dbReference type="KEGG" id="fcy:FRACYDRAFT_241694"/>
<dbReference type="EMBL" id="KV784361">
    <property type="protein sequence ID" value="OEU13356.1"/>
    <property type="molecule type" value="Genomic_DNA"/>
</dbReference>
<protein>
    <recommendedName>
        <fullName evidence="5">PSI domain-containing protein</fullName>
    </recommendedName>
</protein>
<gene>
    <name evidence="3" type="ORF">FRACYDRAFT_241694</name>
</gene>
<dbReference type="AlphaFoldDB" id="A0A1E7F5C1"/>
<evidence type="ECO:0000313" key="4">
    <source>
        <dbReference type="Proteomes" id="UP000095751"/>
    </source>
</evidence>
<sequence>MTNEFNKQQYDDSRSRSQCRSHYGKKINNNKMSSINIASAFMILVSIVFCLSFSPSLCVAVSASSASVSALYPEVSAEVSSELSAELSAILSPSSTTITTMTNSNYHQQNNKSNSNINSSSNNTTTTATTTARATILPPTTNNNNNIRVGKIVGRNSCDSLTTCDNCTNTYSCHWCKKSKSCHARGSFYGCAWGESCSPKPPPPKKENTTCASQTTCSDCGASSRLCHWCEVDNACHAIGSRYGCAIGVDCYSNDRCRRSESEKLPGIPFSPIKAPIDYLLAILNRVPSMSLIVIIIFGIMTLSCLCCCHYFTSNVKGAYDDLATITMAASVAPMSIIGGQDFTAGQFYTRLESTPEELIIEAEFEGTIRIPALFDYTREILVKGIMVDINAHSDRSLCHCKPWDGKKNHTKTVTMIEEQLLPSFMLDKL</sequence>
<proteinExistence type="predicted"/>
<feature type="transmembrane region" description="Helical" evidence="2">
    <location>
        <begin position="290"/>
        <end position="312"/>
    </location>
</feature>
<evidence type="ECO:0000313" key="3">
    <source>
        <dbReference type="EMBL" id="OEU13356.1"/>
    </source>
</evidence>
<evidence type="ECO:0000256" key="2">
    <source>
        <dbReference type="SAM" id="Phobius"/>
    </source>
</evidence>
<keyword evidence="2" id="KW-1133">Transmembrane helix</keyword>
<dbReference type="Proteomes" id="UP000095751">
    <property type="component" value="Unassembled WGS sequence"/>
</dbReference>
<feature type="transmembrane region" description="Helical" evidence="2">
    <location>
        <begin position="35"/>
        <end position="54"/>
    </location>
</feature>